<dbReference type="RefSeq" id="WP_193002852.1">
    <property type="nucleotide sequence ID" value="NZ_CP040449.1"/>
</dbReference>
<organism evidence="2 3">
    <name type="scientific">Aeromonas simiae</name>
    <dbReference type="NCBI Taxonomy" id="218936"/>
    <lineage>
        <taxon>Bacteria</taxon>
        <taxon>Pseudomonadati</taxon>
        <taxon>Pseudomonadota</taxon>
        <taxon>Gammaproteobacteria</taxon>
        <taxon>Aeromonadales</taxon>
        <taxon>Aeromonadaceae</taxon>
        <taxon>Aeromonas</taxon>
    </lineage>
</organism>
<evidence type="ECO:0000256" key="1">
    <source>
        <dbReference type="SAM" id="SignalP"/>
    </source>
</evidence>
<sequence>MKWLGWLCLLLPLLTQAQPLKIKVPQLPVHQLADEYQLPLLKLALEKSGTPFTIELVPTTLTQDSLRRELEEGKRFNLYWMGTSSELESRLTAIPIPLFRGMEGMRVALIHQDDQEKFAQITGLEQLRKFRAGQGIGWSDGRILDAAGIPTYAGRAANLFRLINRREAIDFFPRSLVEAFSEQHELVEPYPNLVIERHLLLRYPYAQFFFVNHDQKKLAKALQTGLERAYADGSFLRFFNQHPRVREALAGANLAGRTTITLSNPDVTDAMRKVPAHYWEWPLP</sequence>
<keyword evidence="1" id="KW-0732">Signal</keyword>
<feature type="chain" id="PRO_5023870008" description="Amino acid ABC transporter substrate-binding protein" evidence="1">
    <location>
        <begin position="18"/>
        <end position="284"/>
    </location>
</feature>
<dbReference type="EMBL" id="CP040449">
    <property type="protein sequence ID" value="QFI56443.1"/>
    <property type="molecule type" value="Genomic_DNA"/>
</dbReference>
<dbReference type="AlphaFoldDB" id="A0A5J6X2Q2"/>
<dbReference type="SUPFAM" id="SSF53850">
    <property type="entry name" value="Periplasmic binding protein-like II"/>
    <property type="match status" value="1"/>
</dbReference>
<dbReference type="KEGG" id="asim:FE240_18205"/>
<keyword evidence="3" id="KW-1185">Reference proteome</keyword>
<evidence type="ECO:0000313" key="3">
    <source>
        <dbReference type="Proteomes" id="UP000594034"/>
    </source>
</evidence>
<accession>A0A5J6X2Q2</accession>
<gene>
    <name evidence="2" type="ORF">FE240_18205</name>
</gene>
<proteinExistence type="predicted"/>
<feature type="signal peptide" evidence="1">
    <location>
        <begin position="1"/>
        <end position="17"/>
    </location>
</feature>
<dbReference type="Proteomes" id="UP000594034">
    <property type="component" value="Chromosome"/>
</dbReference>
<evidence type="ECO:0000313" key="2">
    <source>
        <dbReference type="EMBL" id="QFI56443.1"/>
    </source>
</evidence>
<name>A0A5J6X2Q2_9GAMM</name>
<protein>
    <recommendedName>
        <fullName evidence="4">Amino acid ABC transporter substrate-binding protein</fullName>
    </recommendedName>
</protein>
<reference evidence="2 3" key="1">
    <citation type="submission" date="2019-05" db="EMBL/GenBank/DDBJ databases">
        <title>OXA-830, a novel chromosomally encoded expanded-spectrum class D beta-lactamase in Aeromonas simiae.</title>
        <authorList>
            <person name="Zhou W."/>
            <person name="Chen Q."/>
        </authorList>
    </citation>
    <scope>NUCLEOTIDE SEQUENCE [LARGE SCALE GENOMIC DNA]</scope>
    <source>
        <strain evidence="2 3">A6</strain>
    </source>
</reference>
<evidence type="ECO:0008006" key="4">
    <source>
        <dbReference type="Google" id="ProtNLM"/>
    </source>
</evidence>